<keyword evidence="4" id="KW-1185">Reference proteome</keyword>
<protein>
    <recommendedName>
        <fullName evidence="5">Nucleotidyltransferase</fullName>
    </recommendedName>
</protein>
<organism evidence="3 4">
    <name type="scientific">Streptomyces virginiae</name>
    <name type="common">Streptomyces cinnamonensis</name>
    <dbReference type="NCBI Taxonomy" id="1961"/>
    <lineage>
        <taxon>Bacteria</taxon>
        <taxon>Bacillati</taxon>
        <taxon>Actinomycetota</taxon>
        <taxon>Actinomycetes</taxon>
        <taxon>Kitasatosporales</taxon>
        <taxon>Streptomycetaceae</taxon>
        <taxon>Streptomyces</taxon>
    </lineage>
</organism>
<proteinExistence type="predicted"/>
<comment type="caution">
    <text evidence="3">The sequence shown here is derived from an EMBL/GenBank/DDBJ whole genome shotgun (WGS) entry which is preliminary data.</text>
</comment>
<keyword evidence="1" id="KW-0051">Antiviral defense</keyword>
<dbReference type="CDD" id="cd05400">
    <property type="entry name" value="NT_2-5OAS_ClassI-CCAase"/>
    <property type="match status" value="1"/>
</dbReference>
<sequence>MNGSTKGAFDAFDEELSLDASERQSAQKRHNDITNLLVSAGLAISTFLQGSFARKTMLKPLKDVDMVIRMHPRLKEILRRPGGPAHAMRLIREALADEYPEAQFDADDTPAHALQVTFPDLDFTFDLVPALDEDDSEIVYIADRENDTWEWSNTRTLNGIISTRNQASGGRFVHQVRMLKSYKKDHAVLDDTCGLLWEALAYDAVTGPLEHSQALAVTLAHAAQAVARPVFDPTGVDDLTSDWTIAQRTAYATALAAAAGQAAEARRLEEDGQHAAAIEIWHDLLGTPFPAAEPQSATDALRALAAGSITSTGRAVISPRGQQPSRPVRSWRTR</sequence>
<feature type="region of interest" description="Disordered" evidence="2">
    <location>
        <begin position="314"/>
        <end position="334"/>
    </location>
</feature>
<dbReference type="SUPFAM" id="SSF81301">
    <property type="entry name" value="Nucleotidyltransferase"/>
    <property type="match status" value="1"/>
</dbReference>
<gene>
    <name evidence="3" type="ORF">Scinn_60400</name>
</gene>
<dbReference type="EMBL" id="BNDV01000016">
    <property type="protein sequence ID" value="GHI16577.1"/>
    <property type="molecule type" value="Genomic_DNA"/>
</dbReference>
<evidence type="ECO:0008006" key="5">
    <source>
        <dbReference type="Google" id="ProtNLM"/>
    </source>
</evidence>
<dbReference type="Pfam" id="PF18144">
    <property type="entry name" value="SMODS"/>
    <property type="match status" value="1"/>
</dbReference>
<evidence type="ECO:0000313" key="4">
    <source>
        <dbReference type="Proteomes" id="UP000660554"/>
    </source>
</evidence>
<dbReference type="GeneID" id="86955482"/>
<accession>A0ABQ3NV44</accession>
<evidence type="ECO:0000256" key="1">
    <source>
        <dbReference type="ARBA" id="ARBA00023118"/>
    </source>
</evidence>
<evidence type="ECO:0000313" key="3">
    <source>
        <dbReference type="EMBL" id="GHI16577.1"/>
    </source>
</evidence>
<dbReference type="Proteomes" id="UP000660554">
    <property type="component" value="Unassembled WGS sequence"/>
</dbReference>
<evidence type="ECO:0000256" key="2">
    <source>
        <dbReference type="SAM" id="MobiDB-lite"/>
    </source>
</evidence>
<dbReference type="Gene3D" id="3.30.460.10">
    <property type="entry name" value="Beta Polymerase, domain 2"/>
    <property type="match status" value="1"/>
</dbReference>
<dbReference type="InterPro" id="IPR006116">
    <property type="entry name" value="NT_2-5OAS_ClassI-CCAase"/>
</dbReference>
<name>A0ABQ3NV44_STRVG</name>
<dbReference type="RefSeq" id="WP_191868968.1">
    <property type="nucleotide sequence ID" value="NZ_BMRU01000009.1"/>
</dbReference>
<reference evidence="4" key="1">
    <citation type="submission" date="2020-09" db="EMBL/GenBank/DDBJ databases">
        <title>Whole genome shotgun sequence of Streptomyces cinnamonensis NBRC 15873.</title>
        <authorList>
            <person name="Komaki H."/>
            <person name="Tamura T."/>
        </authorList>
    </citation>
    <scope>NUCLEOTIDE SEQUENCE [LARGE SCALE GENOMIC DNA]</scope>
    <source>
        <strain evidence="4">NBRC 15873</strain>
    </source>
</reference>
<dbReference type="InterPro" id="IPR043519">
    <property type="entry name" value="NT_sf"/>
</dbReference>